<organism evidence="1 2">
    <name type="scientific">Luteolibacter ambystomatis</name>
    <dbReference type="NCBI Taxonomy" id="2824561"/>
    <lineage>
        <taxon>Bacteria</taxon>
        <taxon>Pseudomonadati</taxon>
        <taxon>Verrucomicrobiota</taxon>
        <taxon>Verrucomicrobiia</taxon>
        <taxon>Verrucomicrobiales</taxon>
        <taxon>Verrucomicrobiaceae</taxon>
        <taxon>Luteolibacter</taxon>
    </lineage>
</organism>
<evidence type="ECO:0000313" key="1">
    <source>
        <dbReference type="EMBL" id="QUE50027.1"/>
    </source>
</evidence>
<keyword evidence="2" id="KW-1185">Reference proteome</keyword>
<evidence type="ECO:0000313" key="2">
    <source>
        <dbReference type="Proteomes" id="UP000676169"/>
    </source>
</evidence>
<name>A0A975IYA3_9BACT</name>
<dbReference type="EMBL" id="CP073100">
    <property type="protein sequence ID" value="QUE50027.1"/>
    <property type="molecule type" value="Genomic_DNA"/>
</dbReference>
<gene>
    <name evidence="1" type="ORF">KBB96_14265</name>
</gene>
<dbReference type="RefSeq" id="WP_211630116.1">
    <property type="nucleotide sequence ID" value="NZ_CP073100.1"/>
</dbReference>
<dbReference type="Proteomes" id="UP000676169">
    <property type="component" value="Chromosome"/>
</dbReference>
<dbReference type="AlphaFoldDB" id="A0A975IYA3"/>
<dbReference type="KEGG" id="lamb:KBB96_14265"/>
<sequence length="77" mass="8327">MSETIRLCPKCSDVMQIGFIPDFSYGAAALETKWFYGEVTKGFFGGVKASPMGGIPVHAWRCAGCGFLEFFAVPKPA</sequence>
<protein>
    <submittedName>
        <fullName evidence="1">Uncharacterized protein</fullName>
    </submittedName>
</protein>
<proteinExistence type="predicted"/>
<accession>A0A975IYA3</accession>
<reference evidence="1" key="1">
    <citation type="submission" date="2021-04" db="EMBL/GenBank/DDBJ databases">
        <title>Luteolibacter sp. 32A isolated from the skin of an Anderson's salamander (Ambystoma andersonii).</title>
        <authorList>
            <person name="Spergser J."/>
            <person name="Busse H.-J."/>
        </authorList>
    </citation>
    <scope>NUCLEOTIDE SEQUENCE</scope>
    <source>
        <strain evidence="1">32A</strain>
    </source>
</reference>